<gene>
    <name evidence="11" type="ORF">EOE48_09895</name>
</gene>
<dbReference type="RefSeq" id="WP_127728633.1">
    <property type="nucleotide sequence ID" value="NZ_SACP01000008.1"/>
</dbReference>
<dbReference type="GO" id="GO:0022857">
    <property type="term" value="F:transmembrane transporter activity"/>
    <property type="evidence" value="ECO:0007669"/>
    <property type="project" value="InterPro"/>
</dbReference>
<dbReference type="PROSITE" id="PS50928">
    <property type="entry name" value="ABC_TM1"/>
    <property type="match status" value="1"/>
</dbReference>
<dbReference type="Gene3D" id="1.10.3720.10">
    <property type="entry name" value="MetI-like"/>
    <property type="match status" value="1"/>
</dbReference>
<evidence type="ECO:0000256" key="2">
    <source>
        <dbReference type="ARBA" id="ARBA00010072"/>
    </source>
</evidence>
<name>A0A3S3U9H8_9HYPH</name>
<dbReference type="CDD" id="cd06261">
    <property type="entry name" value="TM_PBP2"/>
    <property type="match status" value="1"/>
</dbReference>
<sequence>MIDIAFLAESLRALAAGLPLTLGLTGGAVALGLVLAGLAAAGRLSGIAVLDGLARLYVFVFRGTPLLVQLFLIYYGLGQFRPDLQALGLWWFFREPYWCALLALTLNTGAYTAEIIRGGVLAVPHGAVLAGRACGMSRGLLLRRIVLPLAARQALPAYGNEVISVVKATSLASTITLLDLTGIAQKLIAQSFRALEVFVCAGAFYLAINLAIIGLVRLAETILAPDLRRPRPV</sequence>
<keyword evidence="12" id="KW-1185">Reference proteome</keyword>
<protein>
    <submittedName>
        <fullName evidence="11">ABC transporter permease</fullName>
    </submittedName>
</protein>
<comment type="similarity">
    <text evidence="2">Belongs to the binding-protein-dependent transport system permease family. HisMQ subfamily.</text>
</comment>
<dbReference type="SUPFAM" id="SSF161098">
    <property type="entry name" value="MetI-like"/>
    <property type="match status" value="1"/>
</dbReference>
<evidence type="ECO:0000313" key="12">
    <source>
        <dbReference type="Proteomes" id="UP000286997"/>
    </source>
</evidence>
<reference evidence="11 12" key="1">
    <citation type="submission" date="2019-01" db="EMBL/GenBank/DDBJ databases">
        <authorList>
            <person name="Chen W.-M."/>
        </authorList>
    </citation>
    <scope>NUCLEOTIDE SEQUENCE [LARGE SCALE GENOMIC DNA]</scope>
    <source>
        <strain evidence="11 12">TER-1</strain>
    </source>
</reference>
<proteinExistence type="inferred from homology"/>
<dbReference type="GO" id="GO:0006865">
    <property type="term" value="P:amino acid transport"/>
    <property type="evidence" value="ECO:0007669"/>
    <property type="project" value="TreeGrafter"/>
</dbReference>
<dbReference type="OrthoDB" id="9814550at2"/>
<dbReference type="EMBL" id="SACP01000008">
    <property type="protein sequence ID" value="RVU18689.1"/>
    <property type="molecule type" value="Genomic_DNA"/>
</dbReference>
<evidence type="ECO:0000313" key="11">
    <source>
        <dbReference type="EMBL" id="RVU18689.1"/>
    </source>
</evidence>
<dbReference type="PANTHER" id="PTHR30614">
    <property type="entry name" value="MEMBRANE COMPONENT OF AMINO ACID ABC TRANSPORTER"/>
    <property type="match status" value="1"/>
</dbReference>
<evidence type="ECO:0000256" key="5">
    <source>
        <dbReference type="ARBA" id="ARBA00022519"/>
    </source>
</evidence>
<keyword evidence="6 9" id="KW-0812">Transmembrane</keyword>
<comment type="caution">
    <text evidence="11">The sequence shown here is derived from an EMBL/GenBank/DDBJ whole genome shotgun (WGS) entry which is preliminary data.</text>
</comment>
<organism evidence="11 12">
    <name type="scientific">Methylobacterium oryzihabitans</name>
    <dbReference type="NCBI Taxonomy" id="2499852"/>
    <lineage>
        <taxon>Bacteria</taxon>
        <taxon>Pseudomonadati</taxon>
        <taxon>Pseudomonadota</taxon>
        <taxon>Alphaproteobacteria</taxon>
        <taxon>Hyphomicrobiales</taxon>
        <taxon>Methylobacteriaceae</taxon>
        <taxon>Methylobacterium</taxon>
    </lineage>
</organism>
<feature type="transmembrane region" description="Helical" evidence="9">
    <location>
        <begin position="56"/>
        <end position="77"/>
    </location>
</feature>
<evidence type="ECO:0000256" key="4">
    <source>
        <dbReference type="ARBA" id="ARBA00022475"/>
    </source>
</evidence>
<dbReference type="InterPro" id="IPR043429">
    <property type="entry name" value="ArtM/GltK/GlnP/TcyL/YhdX-like"/>
</dbReference>
<accession>A0A3S3U9H8</accession>
<evidence type="ECO:0000256" key="6">
    <source>
        <dbReference type="ARBA" id="ARBA00022692"/>
    </source>
</evidence>
<feature type="transmembrane region" description="Helical" evidence="9">
    <location>
        <begin position="195"/>
        <end position="219"/>
    </location>
</feature>
<dbReference type="GO" id="GO:0043190">
    <property type="term" value="C:ATP-binding cassette (ABC) transporter complex"/>
    <property type="evidence" value="ECO:0007669"/>
    <property type="project" value="InterPro"/>
</dbReference>
<evidence type="ECO:0000256" key="7">
    <source>
        <dbReference type="ARBA" id="ARBA00022989"/>
    </source>
</evidence>
<keyword evidence="7 9" id="KW-1133">Transmembrane helix</keyword>
<evidence type="ECO:0000256" key="9">
    <source>
        <dbReference type="RuleBase" id="RU363032"/>
    </source>
</evidence>
<keyword evidence="5" id="KW-0997">Cell inner membrane</keyword>
<dbReference type="InterPro" id="IPR000515">
    <property type="entry name" value="MetI-like"/>
</dbReference>
<comment type="subcellular location">
    <subcellularLocation>
        <location evidence="1">Cell inner membrane</location>
        <topology evidence="1">Multi-pass membrane protein</topology>
    </subcellularLocation>
    <subcellularLocation>
        <location evidence="9">Cell membrane</location>
        <topology evidence="9">Multi-pass membrane protein</topology>
    </subcellularLocation>
</comment>
<dbReference type="InterPro" id="IPR035906">
    <property type="entry name" value="MetI-like_sf"/>
</dbReference>
<evidence type="ECO:0000256" key="3">
    <source>
        <dbReference type="ARBA" id="ARBA00022448"/>
    </source>
</evidence>
<feature type="transmembrane region" description="Helical" evidence="9">
    <location>
        <begin position="20"/>
        <end position="44"/>
    </location>
</feature>
<dbReference type="Pfam" id="PF00528">
    <property type="entry name" value="BPD_transp_1"/>
    <property type="match status" value="1"/>
</dbReference>
<feature type="domain" description="ABC transmembrane type-1" evidence="10">
    <location>
        <begin position="18"/>
        <end position="216"/>
    </location>
</feature>
<keyword evidence="4" id="KW-1003">Cell membrane</keyword>
<evidence type="ECO:0000256" key="8">
    <source>
        <dbReference type="ARBA" id="ARBA00023136"/>
    </source>
</evidence>
<keyword evidence="8 9" id="KW-0472">Membrane</keyword>
<evidence type="ECO:0000259" key="10">
    <source>
        <dbReference type="PROSITE" id="PS50928"/>
    </source>
</evidence>
<evidence type="ECO:0000256" key="1">
    <source>
        <dbReference type="ARBA" id="ARBA00004429"/>
    </source>
</evidence>
<dbReference type="NCBIfam" id="TIGR01726">
    <property type="entry name" value="HEQRo_perm_3TM"/>
    <property type="match status" value="1"/>
</dbReference>
<dbReference type="InterPro" id="IPR010065">
    <property type="entry name" value="AA_ABC_transptr_permease_3TM"/>
</dbReference>
<dbReference type="Proteomes" id="UP000286997">
    <property type="component" value="Unassembled WGS sequence"/>
</dbReference>
<dbReference type="AlphaFoldDB" id="A0A3S3U9H8"/>
<dbReference type="PANTHER" id="PTHR30614:SF10">
    <property type="entry name" value="ARGININE ABC TRANSPORTER PERMEASE PROTEIN ARTM"/>
    <property type="match status" value="1"/>
</dbReference>
<keyword evidence="3 9" id="KW-0813">Transport</keyword>